<dbReference type="RefSeq" id="WP_344821987.1">
    <property type="nucleotide sequence ID" value="NZ_BAABEZ010000001.1"/>
</dbReference>
<keyword evidence="3" id="KW-1185">Reference proteome</keyword>
<accession>A0ABP8MGV5</accession>
<evidence type="ECO:0000313" key="2">
    <source>
        <dbReference type="EMBL" id="GAA4449268.1"/>
    </source>
</evidence>
<proteinExistence type="predicted"/>
<protein>
    <submittedName>
        <fullName evidence="2">Uncharacterized protein</fullName>
    </submittedName>
</protein>
<feature type="compositionally biased region" description="Basic residues" evidence="1">
    <location>
        <begin position="106"/>
        <end position="116"/>
    </location>
</feature>
<dbReference type="EMBL" id="BAABEZ010000001">
    <property type="protein sequence ID" value="GAA4449268.1"/>
    <property type="molecule type" value="Genomic_DNA"/>
</dbReference>
<reference evidence="3" key="1">
    <citation type="journal article" date="2019" name="Int. J. Syst. Evol. Microbiol.">
        <title>The Global Catalogue of Microorganisms (GCM) 10K type strain sequencing project: providing services to taxonomists for standard genome sequencing and annotation.</title>
        <authorList>
            <consortium name="The Broad Institute Genomics Platform"/>
            <consortium name="The Broad Institute Genome Sequencing Center for Infectious Disease"/>
            <person name="Wu L."/>
            <person name="Ma J."/>
        </authorList>
    </citation>
    <scope>NUCLEOTIDE SEQUENCE [LARGE SCALE GENOMIC DNA]</scope>
    <source>
        <strain evidence="3">JCM 31921</strain>
    </source>
</reference>
<evidence type="ECO:0000256" key="1">
    <source>
        <dbReference type="SAM" id="MobiDB-lite"/>
    </source>
</evidence>
<organism evidence="2 3">
    <name type="scientific">Rurimicrobium arvi</name>
    <dbReference type="NCBI Taxonomy" id="2049916"/>
    <lineage>
        <taxon>Bacteria</taxon>
        <taxon>Pseudomonadati</taxon>
        <taxon>Bacteroidota</taxon>
        <taxon>Chitinophagia</taxon>
        <taxon>Chitinophagales</taxon>
        <taxon>Chitinophagaceae</taxon>
        <taxon>Rurimicrobium</taxon>
    </lineage>
</organism>
<comment type="caution">
    <text evidence="2">The sequence shown here is derived from an EMBL/GenBank/DDBJ whole genome shotgun (WGS) entry which is preliminary data.</text>
</comment>
<feature type="region of interest" description="Disordered" evidence="1">
    <location>
        <begin position="106"/>
        <end position="128"/>
    </location>
</feature>
<gene>
    <name evidence="2" type="ORF">GCM10023092_03110</name>
</gene>
<evidence type="ECO:0000313" key="3">
    <source>
        <dbReference type="Proteomes" id="UP001501410"/>
    </source>
</evidence>
<dbReference type="Proteomes" id="UP001501410">
    <property type="component" value="Unassembled WGS sequence"/>
</dbReference>
<name>A0ABP8MGV5_9BACT</name>
<sequence>MTNASEKGHLRNATAFTELVAICSSLGASYRPSNPLLALTALGSQSNAATESVNSVMALLNDYYNAVNLRQSGFAELATLSSRILSYFRSCGASEERINDLKAYHKKLQGSTRRKPSTAAPVPADNPEPAAQRVISTSQLSYDQKSQHFLSMIDILMKEPLYSPLEDELTVAQLSERHRQLLASSAAVQTQKRLLDNARALRNELLYNKSSGVADVARAIKQYLRAAFGEQSAAWKQAVRLSISKPRTK</sequence>